<reference evidence="5" key="1">
    <citation type="journal article" date="2015" name="Nature">
        <title>Complex archaea that bridge the gap between prokaryotes and eukaryotes.</title>
        <authorList>
            <person name="Spang A."/>
            <person name="Saw J.H."/>
            <person name="Jorgensen S.L."/>
            <person name="Zaremba-Niedzwiedzka K."/>
            <person name="Martijn J."/>
            <person name="Lind A.E."/>
            <person name="van Eijk R."/>
            <person name="Schleper C."/>
            <person name="Guy L."/>
            <person name="Ettema T.J."/>
        </authorList>
    </citation>
    <scope>NUCLEOTIDE SEQUENCE</scope>
</reference>
<comment type="caution">
    <text evidence="5">The sequence shown here is derived from an EMBL/GenBank/DDBJ whole genome shotgun (WGS) entry which is preliminary data.</text>
</comment>
<evidence type="ECO:0000259" key="4">
    <source>
        <dbReference type="SMART" id="SM00990"/>
    </source>
</evidence>
<feature type="domain" description="VRR-NUC" evidence="4">
    <location>
        <begin position="1"/>
        <end position="112"/>
    </location>
</feature>
<sequence length="129" mass="14907">MTNKHLEDDLQMAFKELLDSTELRDHWFHVANERKCTPSQGYRLKRKGVKPGVLDNIITKSPNIYTADDKLKYKGVAIELKIGKNKLTPEQQKWFDILTEDGFLCFVCYSIDEVIATLKTCYTSLFNVS</sequence>
<dbReference type="InterPro" id="IPR011856">
    <property type="entry name" value="tRNA_endonuc-like_dom_sf"/>
</dbReference>
<dbReference type="GO" id="GO:0004518">
    <property type="term" value="F:nuclease activity"/>
    <property type="evidence" value="ECO:0007669"/>
    <property type="project" value="UniProtKB-KW"/>
</dbReference>
<evidence type="ECO:0000256" key="3">
    <source>
        <dbReference type="ARBA" id="ARBA00022801"/>
    </source>
</evidence>
<dbReference type="AlphaFoldDB" id="A0A0F9STS7"/>
<proteinExistence type="predicted"/>
<evidence type="ECO:0000313" key="5">
    <source>
        <dbReference type="EMBL" id="KKN70239.1"/>
    </source>
</evidence>
<protein>
    <recommendedName>
        <fullName evidence="4">VRR-NUC domain-containing protein</fullName>
    </recommendedName>
</protein>
<name>A0A0F9STS7_9ZZZZ</name>
<organism evidence="5">
    <name type="scientific">marine sediment metagenome</name>
    <dbReference type="NCBI Taxonomy" id="412755"/>
    <lineage>
        <taxon>unclassified sequences</taxon>
        <taxon>metagenomes</taxon>
        <taxon>ecological metagenomes</taxon>
    </lineage>
</organism>
<dbReference type="SMART" id="SM00990">
    <property type="entry name" value="VRR_NUC"/>
    <property type="match status" value="1"/>
</dbReference>
<dbReference type="GO" id="GO:0003676">
    <property type="term" value="F:nucleic acid binding"/>
    <property type="evidence" value="ECO:0007669"/>
    <property type="project" value="InterPro"/>
</dbReference>
<dbReference type="InterPro" id="IPR014883">
    <property type="entry name" value="VRR_NUC"/>
</dbReference>
<dbReference type="Gene3D" id="3.40.1350.10">
    <property type="match status" value="1"/>
</dbReference>
<dbReference type="Pfam" id="PF08774">
    <property type="entry name" value="VRR_NUC"/>
    <property type="match status" value="1"/>
</dbReference>
<comment type="cofactor">
    <cofactor evidence="1">
        <name>Mg(2+)</name>
        <dbReference type="ChEBI" id="CHEBI:18420"/>
    </cofactor>
</comment>
<keyword evidence="2" id="KW-0540">Nuclease</keyword>
<dbReference type="GO" id="GO:0016788">
    <property type="term" value="F:hydrolase activity, acting on ester bonds"/>
    <property type="evidence" value="ECO:0007669"/>
    <property type="project" value="InterPro"/>
</dbReference>
<keyword evidence="3" id="KW-0378">Hydrolase</keyword>
<dbReference type="EMBL" id="LAZR01000407">
    <property type="protein sequence ID" value="KKN70239.1"/>
    <property type="molecule type" value="Genomic_DNA"/>
</dbReference>
<evidence type="ECO:0000256" key="1">
    <source>
        <dbReference type="ARBA" id="ARBA00001946"/>
    </source>
</evidence>
<gene>
    <name evidence="5" type="ORF">LCGC14_0432640</name>
</gene>
<accession>A0A0F9STS7</accession>
<evidence type="ECO:0000256" key="2">
    <source>
        <dbReference type="ARBA" id="ARBA00022722"/>
    </source>
</evidence>